<evidence type="ECO:0000313" key="3">
    <source>
        <dbReference type="Proteomes" id="UP000825729"/>
    </source>
</evidence>
<dbReference type="AlphaFoldDB" id="A0AAV7F489"/>
<reference evidence="2 3" key="1">
    <citation type="submission" date="2021-07" db="EMBL/GenBank/DDBJ databases">
        <title>The Aristolochia fimbriata genome: insights into angiosperm evolution, floral development and chemical biosynthesis.</title>
        <authorList>
            <person name="Jiao Y."/>
        </authorList>
    </citation>
    <scope>NUCLEOTIDE SEQUENCE [LARGE SCALE GENOMIC DNA]</scope>
    <source>
        <strain evidence="2">IBCAS-2021</strain>
        <tissue evidence="2">Leaf</tissue>
    </source>
</reference>
<name>A0AAV7F489_ARIFI</name>
<evidence type="ECO:0000313" key="2">
    <source>
        <dbReference type="EMBL" id="KAG9454767.1"/>
    </source>
</evidence>
<accession>A0AAV7F489</accession>
<sequence length="99" mass="11410">MTWMGHVIKNGDEQRPVDVRKHGKLAQDKELRGSREEERRKEGRRTSGKQLELKCARCAFALTYATGRIESVRCNVAAASWSGKDSYFLHQKPPQYRSM</sequence>
<organism evidence="2 3">
    <name type="scientific">Aristolochia fimbriata</name>
    <name type="common">White veined hardy Dutchman's pipe vine</name>
    <dbReference type="NCBI Taxonomy" id="158543"/>
    <lineage>
        <taxon>Eukaryota</taxon>
        <taxon>Viridiplantae</taxon>
        <taxon>Streptophyta</taxon>
        <taxon>Embryophyta</taxon>
        <taxon>Tracheophyta</taxon>
        <taxon>Spermatophyta</taxon>
        <taxon>Magnoliopsida</taxon>
        <taxon>Magnoliidae</taxon>
        <taxon>Piperales</taxon>
        <taxon>Aristolochiaceae</taxon>
        <taxon>Aristolochia</taxon>
    </lineage>
</organism>
<evidence type="ECO:0000256" key="1">
    <source>
        <dbReference type="SAM" id="MobiDB-lite"/>
    </source>
</evidence>
<gene>
    <name evidence="2" type="ORF">H6P81_007671</name>
</gene>
<dbReference type="Proteomes" id="UP000825729">
    <property type="component" value="Unassembled WGS sequence"/>
</dbReference>
<proteinExistence type="predicted"/>
<protein>
    <submittedName>
        <fullName evidence="2">Uncharacterized protein</fullName>
    </submittedName>
</protein>
<feature type="compositionally biased region" description="Basic and acidic residues" evidence="1">
    <location>
        <begin position="9"/>
        <end position="48"/>
    </location>
</feature>
<feature type="region of interest" description="Disordered" evidence="1">
    <location>
        <begin position="1"/>
        <end position="48"/>
    </location>
</feature>
<keyword evidence="3" id="KW-1185">Reference proteome</keyword>
<comment type="caution">
    <text evidence="2">The sequence shown here is derived from an EMBL/GenBank/DDBJ whole genome shotgun (WGS) entry which is preliminary data.</text>
</comment>
<dbReference type="EMBL" id="JAINDJ010000003">
    <property type="protein sequence ID" value="KAG9454767.1"/>
    <property type="molecule type" value="Genomic_DNA"/>
</dbReference>